<name>A0AB34IFQ3_PRYPA</name>
<keyword evidence="2" id="KW-1185">Reference proteome</keyword>
<dbReference type="AlphaFoldDB" id="A0AB34IFQ3"/>
<accession>A0AB34IFQ3</accession>
<gene>
    <name evidence="1" type="ORF">AB1Y20_014273</name>
</gene>
<proteinExistence type="predicted"/>
<dbReference type="EMBL" id="JBGBPQ010000028">
    <property type="protein sequence ID" value="KAL1496679.1"/>
    <property type="molecule type" value="Genomic_DNA"/>
</dbReference>
<comment type="caution">
    <text evidence="1">The sequence shown here is derived from an EMBL/GenBank/DDBJ whole genome shotgun (WGS) entry which is preliminary data.</text>
</comment>
<protein>
    <submittedName>
        <fullName evidence="1">Uncharacterized protein</fullName>
    </submittedName>
</protein>
<sequence>MGVALSASGADKSRPYNYKGEIHSASASSHIHALPANGVAALLHRRLHVGIDHIRRLGRFSVDAPAHVASASRLTCEDYCDVRRPGFMAPAIQ</sequence>
<organism evidence="1 2">
    <name type="scientific">Prymnesium parvum</name>
    <name type="common">Toxic golden alga</name>
    <dbReference type="NCBI Taxonomy" id="97485"/>
    <lineage>
        <taxon>Eukaryota</taxon>
        <taxon>Haptista</taxon>
        <taxon>Haptophyta</taxon>
        <taxon>Prymnesiophyceae</taxon>
        <taxon>Prymnesiales</taxon>
        <taxon>Prymnesiaceae</taxon>
        <taxon>Prymnesium</taxon>
    </lineage>
</organism>
<dbReference type="Proteomes" id="UP001515480">
    <property type="component" value="Unassembled WGS sequence"/>
</dbReference>
<evidence type="ECO:0000313" key="1">
    <source>
        <dbReference type="EMBL" id="KAL1496679.1"/>
    </source>
</evidence>
<reference evidence="1 2" key="1">
    <citation type="journal article" date="2024" name="Science">
        <title>Giant polyketide synthase enzymes in the biosynthesis of giant marine polyether toxins.</title>
        <authorList>
            <person name="Fallon T.R."/>
            <person name="Shende V.V."/>
            <person name="Wierzbicki I.H."/>
            <person name="Pendleton A.L."/>
            <person name="Watervoot N.F."/>
            <person name="Auber R.P."/>
            <person name="Gonzalez D.J."/>
            <person name="Wisecaver J.H."/>
            <person name="Moore B.S."/>
        </authorList>
    </citation>
    <scope>NUCLEOTIDE SEQUENCE [LARGE SCALE GENOMIC DNA]</scope>
    <source>
        <strain evidence="1 2">12B1</strain>
    </source>
</reference>
<evidence type="ECO:0000313" key="2">
    <source>
        <dbReference type="Proteomes" id="UP001515480"/>
    </source>
</evidence>